<dbReference type="Proteomes" id="UP001372834">
    <property type="component" value="Unassembled WGS sequence"/>
</dbReference>
<dbReference type="EMBL" id="JAWJWE010000003">
    <property type="protein sequence ID" value="KAK6639259.1"/>
    <property type="molecule type" value="Genomic_DNA"/>
</dbReference>
<dbReference type="PROSITE" id="PS01031">
    <property type="entry name" value="SHSP"/>
    <property type="match status" value="1"/>
</dbReference>
<dbReference type="CDD" id="cd06526">
    <property type="entry name" value="metazoan_ACD"/>
    <property type="match status" value="1"/>
</dbReference>
<dbReference type="InterPro" id="IPR002068">
    <property type="entry name" value="A-crystallin/Hsp20_dom"/>
</dbReference>
<reference evidence="5 6" key="1">
    <citation type="submission" date="2023-10" db="EMBL/GenBank/DDBJ databases">
        <title>Genomes of two closely related lineages of the louse Polyplax serrata with different host specificities.</title>
        <authorList>
            <person name="Martinu J."/>
            <person name="Tarabai H."/>
            <person name="Stefka J."/>
            <person name="Hypsa V."/>
        </authorList>
    </citation>
    <scope>NUCLEOTIDE SEQUENCE [LARGE SCALE GENOMIC DNA]</scope>
    <source>
        <strain evidence="5">HR10_N</strain>
    </source>
</reference>
<evidence type="ECO:0000256" key="2">
    <source>
        <dbReference type="PROSITE-ProRule" id="PRU00285"/>
    </source>
</evidence>
<evidence type="ECO:0000259" key="4">
    <source>
        <dbReference type="PROSITE" id="PS01031"/>
    </source>
</evidence>
<dbReference type="PANTHER" id="PTHR45640">
    <property type="entry name" value="HEAT SHOCK PROTEIN HSP-12.2-RELATED"/>
    <property type="match status" value="1"/>
</dbReference>
<evidence type="ECO:0000256" key="3">
    <source>
        <dbReference type="RuleBase" id="RU003616"/>
    </source>
</evidence>
<dbReference type="GO" id="GO:0042026">
    <property type="term" value="P:protein refolding"/>
    <property type="evidence" value="ECO:0007669"/>
    <property type="project" value="TreeGrafter"/>
</dbReference>
<dbReference type="Gene3D" id="2.60.40.790">
    <property type="match status" value="1"/>
</dbReference>
<comment type="similarity">
    <text evidence="2 3">Belongs to the small heat shock protein (HSP20) family.</text>
</comment>
<dbReference type="GO" id="GO:0005634">
    <property type="term" value="C:nucleus"/>
    <property type="evidence" value="ECO:0007669"/>
    <property type="project" value="TreeGrafter"/>
</dbReference>
<protein>
    <recommendedName>
        <fullName evidence="4">SHSP domain-containing protein</fullName>
    </recommendedName>
</protein>
<dbReference type="GO" id="GO:0005737">
    <property type="term" value="C:cytoplasm"/>
    <property type="evidence" value="ECO:0007669"/>
    <property type="project" value="TreeGrafter"/>
</dbReference>
<feature type="domain" description="SHSP" evidence="4">
    <location>
        <begin position="24"/>
        <end position="120"/>
    </location>
</feature>
<evidence type="ECO:0000313" key="6">
    <source>
        <dbReference type="Proteomes" id="UP001372834"/>
    </source>
</evidence>
<comment type="caution">
    <text evidence="5">The sequence shown here is derived from an EMBL/GenBank/DDBJ whole genome shotgun (WGS) entry which is preliminary data.</text>
</comment>
<dbReference type="InterPro" id="IPR001436">
    <property type="entry name" value="Alpha-crystallin/sHSP_animal"/>
</dbReference>
<keyword evidence="1" id="KW-0346">Stress response</keyword>
<dbReference type="GO" id="GO:0051082">
    <property type="term" value="F:unfolded protein binding"/>
    <property type="evidence" value="ECO:0007669"/>
    <property type="project" value="TreeGrafter"/>
</dbReference>
<dbReference type="GO" id="GO:0009408">
    <property type="term" value="P:response to heat"/>
    <property type="evidence" value="ECO:0007669"/>
    <property type="project" value="TreeGrafter"/>
</dbReference>
<accession>A0AAN8S8Q4</accession>
<name>A0AAN8S8Q4_POLSC</name>
<evidence type="ECO:0000313" key="5">
    <source>
        <dbReference type="EMBL" id="KAK6639259.1"/>
    </source>
</evidence>
<dbReference type="AlphaFoldDB" id="A0AAN8S8Q4"/>
<sequence length="120" mass="13709">MGSHADCGKHTRNTYYRITFMVRELAIWCDLRLAIAFISVIDVKVAVDMNYFHPSEMSVKVIDNTVVVVEAKHKERPDEQFGSISRHFLHRYRLPNNVDPTSITSDLSDKGILTVTATKK</sequence>
<gene>
    <name evidence="5" type="ORF">RUM43_007530</name>
</gene>
<organism evidence="5 6">
    <name type="scientific">Polyplax serrata</name>
    <name type="common">Common mouse louse</name>
    <dbReference type="NCBI Taxonomy" id="468196"/>
    <lineage>
        <taxon>Eukaryota</taxon>
        <taxon>Metazoa</taxon>
        <taxon>Ecdysozoa</taxon>
        <taxon>Arthropoda</taxon>
        <taxon>Hexapoda</taxon>
        <taxon>Insecta</taxon>
        <taxon>Pterygota</taxon>
        <taxon>Neoptera</taxon>
        <taxon>Paraneoptera</taxon>
        <taxon>Psocodea</taxon>
        <taxon>Troctomorpha</taxon>
        <taxon>Phthiraptera</taxon>
        <taxon>Anoplura</taxon>
        <taxon>Polyplacidae</taxon>
        <taxon>Polyplax</taxon>
    </lineage>
</organism>
<dbReference type="Pfam" id="PF00011">
    <property type="entry name" value="HSP20"/>
    <property type="match status" value="1"/>
</dbReference>
<dbReference type="InterPro" id="IPR008978">
    <property type="entry name" value="HSP20-like_chaperone"/>
</dbReference>
<proteinExistence type="inferred from homology"/>
<evidence type="ECO:0000256" key="1">
    <source>
        <dbReference type="ARBA" id="ARBA00023016"/>
    </source>
</evidence>
<dbReference type="PANTHER" id="PTHR45640:SF13">
    <property type="entry name" value="HEAT SHOCK PROTEIN 22-RELATED"/>
    <property type="match status" value="1"/>
</dbReference>
<dbReference type="SUPFAM" id="SSF49764">
    <property type="entry name" value="HSP20-like chaperones"/>
    <property type="match status" value="1"/>
</dbReference>